<proteinExistence type="predicted"/>
<evidence type="ECO:0000313" key="2">
    <source>
        <dbReference type="EMBL" id="KAL2462160.1"/>
    </source>
</evidence>
<comment type="caution">
    <text evidence="2">The sequence shown here is derived from an EMBL/GenBank/DDBJ whole genome shotgun (WGS) entry which is preliminary data.</text>
</comment>
<keyword evidence="3" id="KW-1185">Reference proteome</keyword>
<protein>
    <recommendedName>
        <fullName evidence="4">Reverse transcriptase domain-containing protein</fullName>
    </recommendedName>
</protein>
<dbReference type="Proteomes" id="UP001604336">
    <property type="component" value="Unassembled WGS sequence"/>
</dbReference>
<evidence type="ECO:0008006" key="4">
    <source>
        <dbReference type="Google" id="ProtNLM"/>
    </source>
</evidence>
<reference evidence="3" key="1">
    <citation type="submission" date="2024-07" db="EMBL/GenBank/DDBJ databases">
        <title>Two chromosome-level genome assemblies of Korean endemic species Abeliophyllum distichum and Forsythia ovata (Oleaceae).</title>
        <authorList>
            <person name="Jang H."/>
        </authorList>
    </citation>
    <scope>NUCLEOTIDE SEQUENCE [LARGE SCALE GENOMIC DNA]</scope>
</reference>
<sequence>MRKDHPRGRFRRTPAPPQKIHRIPYSGHPLRLPRSPRKARVEGFASGHIHNHLAMKFSTLGGVTKVRRNQMEARAWYMNTLQKVAKREDGSSTVMTIHSEPMYLDYREPDEEIILDEGLDPRIIGSDSLTSPIEELEAFPVNPLEPTQELKVGEKLEEKIKDELKQFL</sequence>
<dbReference type="EMBL" id="JBFOLK010000014">
    <property type="protein sequence ID" value="KAL2462160.1"/>
    <property type="molecule type" value="Genomic_DNA"/>
</dbReference>
<organism evidence="2 3">
    <name type="scientific">Abeliophyllum distichum</name>
    <dbReference type="NCBI Taxonomy" id="126358"/>
    <lineage>
        <taxon>Eukaryota</taxon>
        <taxon>Viridiplantae</taxon>
        <taxon>Streptophyta</taxon>
        <taxon>Embryophyta</taxon>
        <taxon>Tracheophyta</taxon>
        <taxon>Spermatophyta</taxon>
        <taxon>Magnoliopsida</taxon>
        <taxon>eudicotyledons</taxon>
        <taxon>Gunneridae</taxon>
        <taxon>Pentapetalae</taxon>
        <taxon>asterids</taxon>
        <taxon>lamiids</taxon>
        <taxon>Lamiales</taxon>
        <taxon>Oleaceae</taxon>
        <taxon>Forsythieae</taxon>
        <taxon>Abeliophyllum</taxon>
    </lineage>
</organism>
<accession>A0ABD1PE56</accession>
<gene>
    <name evidence="2" type="ORF">Adt_45580</name>
</gene>
<feature type="compositionally biased region" description="Basic residues" evidence="1">
    <location>
        <begin position="1"/>
        <end position="12"/>
    </location>
</feature>
<dbReference type="AlphaFoldDB" id="A0ABD1PE56"/>
<evidence type="ECO:0000313" key="3">
    <source>
        <dbReference type="Proteomes" id="UP001604336"/>
    </source>
</evidence>
<feature type="region of interest" description="Disordered" evidence="1">
    <location>
        <begin position="1"/>
        <end position="36"/>
    </location>
</feature>
<evidence type="ECO:0000256" key="1">
    <source>
        <dbReference type="SAM" id="MobiDB-lite"/>
    </source>
</evidence>
<name>A0ABD1PE56_9LAMI</name>